<sequence>MNHNYSTVSLAAPAASQPLAKVTAKSGLDDSLCYEFQVHGVGRGTFSCSGHFLNGNNTESVLLESLVWNGNVIKLNNFQEHSLCFEQGKLLGLNLLGEGWEILLNLGIQINSVHRITEVTYTLINPSASVHR</sequence>
<evidence type="ECO:0000313" key="1">
    <source>
        <dbReference type="EMBL" id="EDX70906.1"/>
    </source>
</evidence>
<proteinExistence type="predicted"/>
<keyword evidence="2" id="KW-1185">Reference proteome</keyword>
<evidence type="ECO:0000313" key="2">
    <source>
        <dbReference type="Proteomes" id="UP000003835"/>
    </source>
</evidence>
<accession>B4W4L5</accession>
<dbReference type="RefSeq" id="WP_006106265.1">
    <property type="nucleotide sequence ID" value="NZ_DS989879.1"/>
</dbReference>
<dbReference type="HOGENOM" id="CLU_1913483_0_0_3"/>
<name>B4W4L5_9CYAN</name>
<organism evidence="1 2">
    <name type="scientific">Coleofasciculus chthonoplastes PCC 7420</name>
    <dbReference type="NCBI Taxonomy" id="118168"/>
    <lineage>
        <taxon>Bacteria</taxon>
        <taxon>Bacillati</taxon>
        <taxon>Cyanobacteriota</taxon>
        <taxon>Cyanophyceae</taxon>
        <taxon>Coleofasciculales</taxon>
        <taxon>Coleofasciculaceae</taxon>
        <taxon>Coleofasciculus</taxon>
    </lineage>
</organism>
<dbReference type="AlphaFoldDB" id="B4W4L5"/>
<dbReference type="Proteomes" id="UP000003835">
    <property type="component" value="Unassembled WGS sequence"/>
</dbReference>
<dbReference type="EMBL" id="DS989879">
    <property type="protein sequence ID" value="EDX70906.1"/>
    <property type="molecule type" value="Genomic_DNA"/>
</dbReference>
<reference evidence="1 2" key="1">
    <citation type="submission" date="2008-07" db="EMBL/GenBank/DDBJ databases">
        <authorList>
            <person name="Tandeau de Marsac N."/>
            <person name="Ferriera S."/>
            <person name="Johnson J."/>
            <person name="Kravitz S."/>
            <person name="Beeson K."/>
            <person name="Sutton G."/>
            <person name="Rogers Y.-H."/>
            <person name="Friedman R."/>
            <person name="Frazier M."/>
            <person name="Venter J.C."/>
        </authorList>
    </citation>
    <scope>NUCLEOTIDE SEQUENCE [LARGE SCALE GENOMIC DNA]</scope>
    <source>
        <strain evidence="1 2">PCC 7420</strain>
    </source>
</reference>
<protein>
    <submittedName>
        <fullName evidence="1">Uncharacterized protein</fullName>
    </submittedName>
</protein>
<gene>
    <name evidence="1" type="ORF">MC7420_8116</name>
</gene>